<dbReference type="EMBL" id="BOMF01000051">
    <property type="protein sequence ID" value="GID45423.1"/>
    <property type="molecule type" value="Genomic_DNA"/>
</dbReference>
<protein>
    <submittedName>
        <fullName evidence="1">Uncharacterized protein</fullName>
    </submittedName>
</protein>
<sequence>MFVADLLIEFAPECPVTSPVLGLRLPAGVVVGALPVSPVGAALSGARLDAGGPGSGRLWLAEDRRASARLPLEAFMRASHAGQPP</sequence>
<gene>
    <name evidence="1" type="ORF">Aca07nite_26980</name>
</gene>
<reference evidence="1" key="1">
    <citation type="submission" date="2021-01" db="EMBL/GenBank/DDBJ databases">
        <title>Whole genome shotgun sequence of Actinoplanes capillaceus NBRC 16408.</title>
        <authorList>
            <person name="Komaki H."/>
            <person name="Tamura T."/>
        </authorList>
    </citation>
    <scope>NUCLEOTIDE SEQUENCE [LARGE SCALE GENOMIC DNA]</scope>
    <source>
        <strain evidence="1">NBRC 16408</strain>
    </source>
</reference>
<proteinExistence type="predicted"/>
<organism evidence="1">
    <name type="scientific">Actinoplanes campanulatus</name>
    <dbReference type="NCBI Taxonomy" id="113559"/>
    <lineage>
        <taxon>Bacteria</taxon>
        <taxon>Bacillati</taxon>
        <taxon>Actinomycetota</taxon>
        <taxon>Actinomycetes</taxon>
        <taxon>Micromonosporales</taxon>
        <taxon>Micromonosporaceae</taxon>
        <taxon>Actinoplanes</taxon>
    </lineage>
</organism>
<evidence type="ECO:0000313" key="1">
    <source>
        <dbReference type="EMBL" id="GID45423.1"/>
    </source>
</evidence>
<comment type="caution">
    <text evidence="1">The sequence shown here is derived from an EMBL/GenBank/DDBJ whole genome shotgun (WGS) entry which is preliminary data.</text>
</comment>
<name>A0ABQ3WGQ5_9ACTN</name>
<accession>A0ABQ3WGQ5</accession>